<dbReference type="PANTHER" id="PTHR30269">
    <property type="entry name" value="TRANSMEMBRANE PROTEIN YFCA"/>
    <property type="match status" value="1"/>
</dbReference>
<feature type="transmembrane region" description="Helical" evidence="8">
    <location>
        <begin position="117"/>
        <end position="138"/>
    </location>
</feature>
<keyword evidence="4 8" id="KW-1003">Cell membrane</keyword>
<keyword evidence="7 8" id="KW-0472">Membrane</keyword>
<keyword evidence="10" id="KW-1185">Reference proteome</keyword>
<feature type="transmembrane region" description="Helical" evidence="8">
    <location>
        <begin position="24"/>
        <end position="42"/>
    </location>
</feature>
<proteinExistence type="inferred from homology"/>
<protein>
    <recommendedName>
        <fullName evidence="8">Probable membrane transporter protein</fullName>
    </recommendedName>
</protein>
<name>A0A323UT15_9RHOO</name>
<comment type="subcellular location">
    <subcellularLocation>
        <location evidence="1 8">Cell membrane</location>
        <topology evidence="1 8">Multi-pass membrane protein</topology>
    </subcellularLocation>
</comment>
<evidence type="ECO:0000256" key="8">
    <source>
        <dbReference type="RuleBase" id="RU363041"/>
    </source>
</evidence>
<evidence type="ECO:0000256" key="6">
    <source>
        <dbReference type="ARBA" id="ARBA00022989"/>
    </source>
</evidence>
<evidence type="ECO:0000256" key="1">
    <source>
        <dbReference type="ARBA" id="ARBA00004651"/>
    </source>
</evidence>
<gene>
    <name evidence="9" type="ORF">DNK49_15510</name>
</gene>
<dbReference type="Pfam" id="PF01925">
    <property type="entry name" value="TauE"/>
    <property type="match status" value="1"/>
</dbReference>
<sequence>MSPIFLQELDVDFLHAQFAHHPPTIWALLAAAVVAGGVVRGLTGFGAALLMAPLFSLVMSARDTLCLITVLNVLPLSPRSMRLAWQEMDASVVRPLSLAAVVGLVPGMWLTTQIPGAVFGPLVGFGVMLSALLLMTGARLPDIRSVRASAAIGSVSGVLTGFSGVGGPPAILYLMGIESNPYRARANFVIFFALLYPVSCAFLVLSGLMPHSILLAGALLFPLFHIGGGLGVRLYRNIGRRLLRRLVLMLLLIAGAVAMLPFLRDPAGFMKTISVHG</sequence>
<evidence type="ECO:0000313" key="9">
    <source>
        <dbReference type="EMBL" id="PZA15615.1"/>
    </source>
</evidence>
<organism evidence="9 10">
    <name type="scientific">Parazoarcus communis SWub3 = DSM 12120</name>
    <dbReference type="NCBI Taxonomy" id="1121029"/>
    <lineage>
        <taxon>Bacteria</taxon>
        <taxon>Pseudomonadati</taxon>
        <taxon>Pseudomonadota</taxon>
        <taxon>Betaproteobacteria</taxon>
        <taxon>Rhodocyclales</taxon>
        <taxon>Zoogloeaceae</taxon>
        <taxon>Parazoarcus</taxon>
    </lineage>
</organism>
<evidence type="ECO:0000256" key="7">
    <source>
        <dbReference type="ARBA" id="ARBA00023136"/>
    </source>
</evidence>
<feature type="transmembrane region" description="Helical" evidence="8">
    <location>
        <begin position="91"/>
        <end position="110"/>
    </location>
</feature>
<feature type="transmembrane region" description="Helical" evidence="8">
    <location>
        <begin position="186"/>
        <end position="207"/>
    </location>
</feature>
<dbReference type="PANTHER" id="PTHR30269:SF37">
    <property type="entry name" value="MEMBRANE TRANSPORTER PROTEIN"/>
    <property type="match status" value="1"/>
</dbReference>
<comment type="caution">
    <text evidence="9">The sequence shown here is derived from an EMBL/GenBank/DDBJ whole genome shotgun (WGS) entry which is preliminary data.</text>
</comment>
<keyword evidence="6 8" id="KW-1133">Transmembrane helix</keyword>
<feature type="transmembrane region" description="Helical" evidence="8">
    <location>
        <begin position="150"/>
        <end position="174"/>
    </location>
</feature>
<dbReference type="InterPro" id="IPR052017">
    <property type="entry name" value="TSUP"/>
</dbReference>
<dbReference type="AlphaFoldDB" id="A0A323UT15"/>
<dbReference type="RefSeq" id="WP_110526533.1">
    <property type="nucleotide sequence ID" value="NZ_QKOE01000012.1"/>
</dbReference>
<feature type="transmembrane region" description="Helical" evidence="8">
    <location>
        <begin position="213"/>
        <end position="234"/>
    </location>
</feature>
<dbReference type="InterPro" id="IPR002781">
    <property type="entry name" value="TM_pro_TauE-like"/>
</dbReference>
<evidence type="ECO:0000256" key="4">
    <source>
        <dbReference type="ARBA" id="ARBA00022475"/>
    </source>
</evidence>
<dbReference type="Proteomes" id="UP000248259">
    <property type="component" value="Unassembled WGS sequence"/>
</dbReference>
<dbReference type="OrthoDB" id="8562243at2"/>
<feature type="transmembrane region" description="Helical" evidence="8">
    <location>
        <begin position="49"/>
        <end position="71"/>
    </location>
</feature>
<comment type="similarity">
    <text evidence="2 8">Belongs to the 4-toluene sulfonate uptake permease (TSUP) (TC 2.A.102) family.</text>
</comment>
<keyword evidence="5 8" id="KW-0812">Transmembrane</keyword>
<evidence type="ECO:0000256" key="3">
    <source>
        <dbReference type="ARBA" id="ARBA00022448"/>
    </source>
</evidence>
<feature type="transmembrane region" description="Helical" evidence="8">
    <location>
        <begin position="246"/>
        <end position="263"/>
    </location>
</feature>
<dbReference type="GO" id="GO:0005886">
    <property type="term" value="C:plasma membrane"/>
    <property type="evidence" value="ECO:0007669"/>
    <property type="project" value="UniProtKB-SubCell"/>
</dbReference>
<keyword evidence="3" id="KW-0813">Transport</keyword>
<reference evidence="9 10" key="1">
    <citation type="submission" date="2018-06" db="EMBL/GenBank/DDBJ databases">
        <title>Azoarcus communis strain SWub3 genome.</title>
        <authorList>
            <person name="Zorraquino Salvo V."/>
            <person name="Toubiana D."/>
            <person name="Blumwald E."/>
        </authorList>
    </citation>
    <scope>NUCLEOTIDE SEQUENCE [LARGE SCALE GENOMIC DNA]</scope>
    <source>
        <strain evidence="9 10">SWub3</strain>
    </source>
</reference>
<accession>A0A323UT15</accession>
<evidence type="ECO:0000256" key="5">
    <source>
        <dbReference type="ARBA" id="ARBA00022692"/>
    </source>
</evidence>
<evidence type="ECO:0000256" key="2">
    <source>
        <dbReference type="ARBA" id="ARBA00009142"/>
    </source>
</evidence>
<dbReference type="EMBL" id="QKOE01000012">
    <property type="protein sequence ID" value="PZA15615.1"/>
    <property type="molecule type" value="Genomic_DNA"/>
</dbReference>
<evidence type="ECO:0000313" key="10">
    <source>
        <dbReference type="Proteomes" id="UP000248259"/>
    </source>
</evidence>